<evidence type="ECO:0000256" key="15">
    <source>
        <dbReference type="RuleBase" id="RU364106"/>
    </source>
</evidence>
<dbReference type="InterPro" id="IPR006555">
    <property type="entry name" value="ATP-dep_Helicase_C"/>
</dbReference>
<dbReference type="Pfam" id="PF00929">
    <property type="entry name" value="RNase_T"/>
    <property type="match status" value="1"/>
</dbReference>
<keyword evidence="12" id="KW-0413">Isomerase</keyword>
<dbReference type="CDD" id="cd06127">
    <property type="entry name" value="DEDDh"/>
    <property type="match status" value="1"/>
</dbReference>
<dbReference type="SMART" id="SM00487">
    <property type="entry name" value="DEXDc"/>
    <property type="match status" value="1"/>
</dbReference>
<keyword evidence="3" id="KW-0479">Metal-binding</keyword>
<evidence type="ECO:0000313" key="18">
    <source>
        <dbReference type="Proteomes" id="UP000199318"/>
    </source>
</evidence>
<keyword evidence="7 14" id="KW-0269">Exonuclease</keyword>
<dbReference type="InterPro" id="IPR006054">
    <property type="entry name" value="DnaQ"/>
</dbReference>
<organism evidence="17 18">
    <name type="scientific">Salisediminibacterium halotolerans</name>
    <dbReference type="NCBI Taxonomy" id="517425"/>
    <lineage>
        <taxon>Bacteria</taxon>
        <taxon>Bacillati</taxon>
        <taxon>Bacillota</taxon>
        <taxon>Bacilli</taxon>
        <taxon>Bacillales</taxon>
        <taxon>Bacillaceae</taxon>
        <taxon>Salisediminibacterium</taxon>
    </lineage>
</organism>
<dbReference type="GO" id="GO:0005524">
    <property type="term" value="F:ATP binding"/>
    <property type="evidence" value="ECO:0007669"/>
    <property type="project" value="UniProtKB-UniRule"/>
</dbReference>
<dbReference type="PROSITE" id="PS51193">
    <property type="entry name" value="HELICASE_ATP_BIND_2"/>
    <property type="match status" value="1"/>
</dbReference>
<dbReference type="SUPFAM" id="SSF53098">
    <property type="entry name" value="Ribonuclease H-like"/>
    <property type="match status" value="1"/>
</dbReference>
<dbReference type="GO" id="GO:0016887">
    <property type="term" value="F:ATP hydrolysis activity"/>
    <property type="evidence" value="ECO:0007669"/>
    <property type="project" value="RHEA"/>
</dbReference>
<dbReference type="Proteomes" id="UP000199318">
    <property type="component" value="Unassembled WGS sequence"/>
</dbReference>
<dbReference type="Pfam" id="PF13307">
    <property type="entry name" value="Helicase_C_2"/>
    <property type="match status" value="1"/>
</dbReference>
<dbReference type="InterPro" id="IPR013520">
    <property type="entry name" value="Ribonucl_H"/>
</dbReference>
<dbReference type="InterPro" id="IPR045028">
    <property type="entry name" value="DinG/Rad3-like"/>
</dbReference>
<evidence type="ECO:0000256" key="14">
    <source>
        <dbReference type="HAMAP-Rule" id="MF_02206"/>
    </source>
</evidence>
<feature type="short sequence motif" description="DEAH box" evidence="14">
    <location>
        <begin position="485"/>
        <end position="488"/>
    </location>
</feature>
<evidence type="ECO:0000256" key="2">
    <source>
        <dbReference type="ARBA" id="ARBA00022722"/>
    </source>
</evidence>
<evidence type="ECO:0000313" key="17">
    <source>
        <dbReference type="EMBL" id="SER41400.1"/>
    </source>
</evidence>
<comment type="similarity">
    <text evidence="14 15">Belongs to the helicase family. DinG subfamily. Type 2 sub-subfamily.</text>
</comment>
<keyword evidence="6 17" id="KW-0347">Helicase</keyword>
<evidence type="ECO:0000256" key="9">
    <source>
        <dbReference type="ARBA" id="ARBA00023004"/>
    </source>
</evidence>
<evidence type="ECO:0000256" key="3">
    <source>
        <dbReference type="ARBA" id="ARBA00022723"/>
    </source>
</evidence>
<dbReference type="GO" id="GO:0008408">
    <property type="term" value="F:3'-5' exonuclease activity"/>
    <property type="evidence" value="ECO:0007669"/>
    <property type="project" value="UniProtKB-UniRule"/>
</dbReference>
<dbReference type="SMART" id="SM00479">
    <property type="entry name" value="EXOIII"/>
    <property type="match status" value="1"/>
</dbReference>
<dbReference type="EC" id="3.1.-.-" evidence="14 15"/>
<keyword evidence="4 14" id="KW-0547">Nucleotide-binding</keyword>
<keyword evidence="5 14" id="KW-0378">Hydrolase</keyword>
<feature type="binding site" evidence="14">
    <location>
        <begin position="305"/>
        <end position="312"/>
    </location>
    <ligand>
        <name>ATP</name>
        <dbReference type="ChEBI" id="CHEBI:30616"/>
    </ligand>
</feature>
<evidence type="ECO:0000256" key="6">
    <source>
        <dbReference type="ARBA" id="ARBA00022806"/>
    </source>
</evidence>
<dbReference type="NCBIfam" id="NF005981">
    <property type="entry name" value="PRK08074.1"/>
    <property type="match status" value="1"/>
</dbReference>
<feature type="domain" description="Helicase ATP-binding" evidence="16">
    <location>
        <begin position="270"/>
        <end position="534"/>
    </location>
</feature>
<evidence type="ECO:0000256" key="13">
    <source>
        <dbReference type="ARBA" id="ARBA00048954"/>
    </source>
</evidence>
<dbReference type="GO" id="GO:0051536">
    <property type="term" value="F:iron-sulfur cluster binding"/>
    <property type="evidence" value="ECO:0007669"/>
    <property type="project" value="UniProtKB-KW"/>
</dbReference>
<dbReference type="InterPro" id="IPR036397">
    <property type="entry name" value="RNaseH_sf"/>
</dbReference>
<accession>A0A1H9NZM8</accession>
<evidence type="ECO:0000256" key="4">
    <source>
        <dbReference type="ARBA" id="ARBA00022741"/>
    </source>
</evidence>
<comment type="cofactor">
    <cofactor evidence="1">
        <name>[4Fe-4S] cluster</name>
        <dbReference type="ChEBI" id="CHEBI:49883"/>
    </cofactor>
</comment>
<comment type="caution">
    <text evidence="17">The sequence shown here is derived from an EMBL/GenBank/DDBJ whole genome shotgun (WGS) entry which is preliminary data.</text>
</comment>
<dbReference type="InterPro" id="IPR027417">
    <property type="entry name" value="P-loop_NTPase"/>
</dbReference>
<protein>
    <recommendedName>
        <fullName evidence="14 15">3'-5' exonuclease DinG</fullName>
        <ecNumber evidence="14 15">3.1.-.-</ecNumber>
    </recommendedName>
</protein>
<dbReference type="SMART" id="SM00491">
    <property type="entry name" value="HELICc2"/>
    <property type="match status" value="1"/>
</dbReference>
<dbReference type="GO" id="GO:0046872">
    <property type="term" value="F:metal ion binding"/>
    <property type="evidence" value="ECO:0007669"/>
    <property type="project" value="UniProtKB-KW"/>
</dbReference>
<evidence type="ECO:0000256" key="12">
    <source>
        <dbReference type="ARBA" id="ARBA00023235"/>
    </source>
</evidence>
<dbReference type="InterPro" id="IPR010614">
    <property type="entry name" value="RAD3-like_helicase_DEAD"/>
</dbReference>
<evidence type="ECO:0000256" key="7">
    <source>
        <dbReference type="ARBA" id="ARBA00022839"/>
    </source>
</evidence>
<evidence type="ECO:0000256" key="8">
    <source>
        <dbReference type="ARBA" id="ARBA00022840"/>
    </source>
</evidence>
<gene>
    <name evidence="14 15" type="primary">dinG</name>
    <name evidence="17" type="ORF">SAMN05444126_10134</name>
</gene>
<proteinExistence type="inferred from homology"/>
<sequence>MLYCHKERIIGMMQYDVESEAYMERLVVLDAETTGVSYQKGDRIIQLAYTVIEKGSVRKEKSVYLNPEKKIPPFIEQLTSITNEQVAEAPKFDTVAPELLEDLQNAYFVAHNVDFDLDFMNNELEHAGYLPFTGPVLDTVELARIAFPGEEGYRLEQLSNVFGFDHGNPHDASSDVAATVALLLRIFTEFKGFPKETLEQLDRISPMLKSDISPFLHEWTLLTLGDEIKDHDVDVFHGIALKKPDPATGPFYEESVSIEAILDRFSDQTFMQSIIPDYEMRESQLDMMRFVYEQFQHDRFGCVEAGTGTGKTLAYLIPAALQAKFNNETVVISTETIQLQEQMMHKEWPTLEKMLPFTVKHALLKGRSHYLCLQKFENFLRYDPQDSYDRSLAKAQLLTWLLQTDTGDVEEISLSAGQPKLWQEVASDGSSCVSPKCPWFSRCYYQRAKKRAREADVIITNHALLFSDVQSEHQIIPAYDTLIIDEAHHIEDTATKQLSQRLDYIQLAQRMNDAAGREQETIVSNELLNYLHGDSQEPVRQLAVLAEALHEEWNELFLMLSDYTGSSAKHGETGQQAKVVDFQEQRWAKIHEGAVRADETFRHLLLHVRKTYEKIEDELAEGNPPPNASRELDRLDDFKQAVEKIYETFYQLFFAHDKQSVYWLESELKGPKQSAVFHGAPVTIAEQLADRLFAKKKRVLLTSATLTVKGSFTYMIDRLGLDDFPLETKQLESPFSYQEQVSFYVPEDMPLIGDAGEDYYIEAAAIHIYRLAQVTKGRMLVLFTSYDMLKRTHKHLKTLFDDSYRVIAQGIHSGSRSKLTKTFQQYDQALLLGTSSFWEGVDIPGDHLSAIVMARLPFSPPSDPIFQARSNLMKAAGKSPFMHLALPQAVLRFKQGFGRLIRRSSDRGIVVVLDRRIKVTRYGHFFAGSLPGIPMQDKPMDEIEQEVADWFYPKQTGVNKHEFNSDL</sequence>
<evidence type="ECO:0000256" key="5">
    <source>
        <dbReference type="ARBA" id="ARBA00022801"/>
    </source>
</evidence>
<name>A0A1H9NZM8_9BACI</name>
<dbReference type="NCBIfam" id="TIGR01407">
    <property type="entry name" value="dinG_rel"/>
    <property type="match status" value="1"/>
</dbReference>
<dbReference type="InterPro" id="IPR014013">
    <property type="entry name" value="Helic_SF1/SF2_ATP-bd_DinG/Rad3"/>
</dbReference>
<dbReference type="InterPro" id="IPR012337">
    <property type="entry name" value="RNaseH-like_sf"/>
</dbReference>
<dbReference type="STRING" id="1464123.SAMN05444126_10134"/>
<comment type="function">
    <text evidence="14 15">3'-5' exonuclease.</text>
</comment>
<dbReference type="PANTHER" id="PTHR11472">
    <property type="entry name" value="DNA REPAIR DEAD HELICASE RAD3/XP-D SUBFAMILY MEMBER"/>
    <property type="match status" value="1"/>
</dbReference>
<dbReference type="AlphaFoldDB" id="A0A1H9NZM8"/>
<dbReference type="GO" id="GO:0003887">
    <property type="term" value="F:DNA-directed DNA polymerase activity"/>
    <property type="evidence" value="ECO:0007669"/>
    <property type="project" value="InterPro"/>
</dbReference>
<evidence type="ECO:0000256" key="1">
    <source>
        <dbReference type="ARBA" id="ARBA00001966"/>
    </source>
</evidence>
<dbReference type="Gene3D" id="3.40.50.300">
    <property type="entry name" value="P-loop containing nucleotide triphosphate hydrolases"/>
    <property type="match status" value="2"/>
</dbReference>
<keyword evidence="8 14" id="KW-0067">ATP-binding</keyword>
<keyword evidence="10" id="KW-0411">Iron-sulfur</keyword>
<dbReference type="Pfam" id="PF00270">
    <property type="entry name" value="DEAD"/>
    <property type="match status" value="1"/>
</dbReference>
<keyword evidence="11" id="KW-0238">DNA-binding</keyword>
<evidence type="ECO:0000256" key="11">
    <source>
        <dbReference type="ARBA" id="ARBA00023125"/>
    </source>
</evidence>
<dbReference type="SUPFAM" id="SSF52540">
    <property type="entry name" value="P-loop containing nucleoside triphosphate hydrolases"/>
    <property type="match status" value="1"/>
</dbReference>
<dbReference type="EMBL" id="FOGV01000001">
    <property type="protein sequence ID" value="SER41400.1"/>
    <property type="molecule type" value="Genomic_DNA"/>
</dbReference>
<dbReference type="PANTHER" id="PTHR11472:SF34">
    <property type="entry name" value="REGULATOR OF TELOMERE ELONGATION HELICASE 1"/>
    <property type="match status" value="1"/>
</dbReference>
<comment type="catalytic activity">
    <reaction evidence="13">
        <text>ATP + H2O = ADP + phosphate + H(+)</text>
        <dbReference type="Rhea" id="RHEA:13065"/>
        <dbReference type="ChEBI" id="CHEBI:15377"/>
        <dbReference type="ChEBI" id="CHEBI:15378"/>
        <dbReference type="ChEBI" id="CHEBI:30616"/>
        <dbReference type="ChEBI" id="CHEBI:43474"/>
        <dbReference type="ChEBI" id="CHEBI:456216"/>
        <dbReference type="EC" id="5.6.2.3"/>
    </reaction>
</comment>
<dbReference type="Gene3D" id="3.30.420.10">
    <property type="entry name" value="Ribonuclease H-like superfamily/Ribonuclease H"/>
    <property type="match status" value="1"/>
</dbReference>
<dbReference type="Pfam" id="PF06733">
    <property type="entry name" value="DEAD_2"/>
    <property type="match status" value="1"/>
</dbReference>
<evidence type="ECO:0000256" key="10">
    <source>
        <dbReference type="ARBA" id="ARBA00023014"/>
    </source>
</evidence>
<dbReference type="GO" id="GO:0003677">
    <property type="term" value="F:DNA binding"/>
    <property type="evidence" value="ECO:0007669"/>
    <property type="project" value="UniProtKB-KW"/>
</dbReference>
<dbReference type="NCBIfam" id="TIGR00573">
    <property type="entry name" value="dnaq"/>
    <property type="match status" value="1"/>
</dbReference>
<dbReference type="InterPro" id="IPR006310">
    <property type="entry name" value="DinG"/>
</dbReference>
<evidence type="ECO:0000259" key="16">
    <source>
        <dbReference type="PROSITE" id="PS51193"/>
    </source>
</evidence>
<dbReference type="InterPro" id="IPR014001">
    <property type="entry name" value="Helicase_ATP-bd"/>
</dbReference>
<keyword evidence="9" id="KW-0408">Iron</keyword>
<keyword evidence="2 14" id="KW-0540">Nuclease</keyword>
<reference evidence="18" key="1">
    <citation type="submission" date="2016-10" db="EMBL/GenBank/DDBJ databases">
        <authorList>
            <person name="de Groot N.N."/>
        </authorList>
    </citation>
    <scope>NUCLEOTIDE SEQUENCE [LARGE SCALE GENOMIC DNA]</scope>
    <source>
        <strain evidence="18">10nlg</strain>
    </source>
</reference>
<dbReference type="InterPro" id="IPR011545">
    <property type="entry name" value="DEAD/DEAH_box_helicase_dom"/>
</dbReference>
<dbReference type="GO" id="GO:0043139">
    <property type="term" value="F:5'-3' DNA helicase activity"/>
    <property type="evidence" value="ECO:0007669"/>
    <property type="project" value="UniProtKB-EC"/>
</dbReference>
<dbReference type="FunFam" id="3.30.420.10:FF:000045">
    <property type="entry name" value="3'-5' exonuclease DinG"/>
    <property type="match status" value="1"/>
</dbReference>
<keyword evidence="18" id="KW-1185">Reference proteome</keyword>
<dbReference type="HAMAP" id="MF_02206">
    <property type="entry name" value="DinG_exonucl"/>
    <property type="match status" value="1"/>
</dbReference>
<dbReference type="GO" id="GO:0006260">
    <property type="term" value="P:DNA replication"/>
    <property type="evidence" value="ECO:0007669"/>
    <property type="project" value="InterPro"/>
</dbReference>